<organism evidence="2">
    <name type="scientific">marine sediment metagenome</name>
    <dbReference type="NCBI Taxonomy" id="412755"/>
    <lineage>
        <taxon>unclassified sequences</taxon>
        <taxon>metagenomes</taxon>
        <taxon>ecological metagenomes</taxon>
    </lineage>
</organism>
<dbReference type="InterPro" id="IPR017896">
    <property type="entry name" value="4Fe4S_Fe-S-bd"/>
</dbReference>
<evidence type="ECO:0000313" key="2">
    <source>
        <dbReference type="EMBL" id="KKL98695.1"/>
    </source>
</evidence>
<dbReference type="PROSITE" id="PS51379">
    <property type="entry name" value="4FE4S_FER_2"/>
    <property type="match status" value="2"/>
</dbReference>
<gene>
    <name evidence="2" type="ORF">LCGC14_1821860</name>
</gene>
<dbReference type="SUPFAM" id="SSF54862">
    <property type="entry name" value="4Fe-4S ferredoxins"/>
    <property type="match status" value="1"/>
</dbReference>
<accession>A0A0F9IYF0</accession>
<dbReference type="EMBL" id="LAZR01017852">
    <property type="protein sequence ID" value="KKL98695.1"/>
    <property type="molecule type" value="Genomic_DNA"/>
</dbReference>
<reference evidence="2" key="1">
    <citation type="journal article" date="2015" name="Nature">
        <title>Complex archaea that bridge the gap between prokaryotes and eukaryotes.</title>
        <authorList>
            <person name="Spang A."/>
            <person name="Saw J.H."/>
            <person name="Jorgensen S.L."/>
            <person name="Zaremba-Niedzwiedzka K."/>
            <person name="Martijn J."/>
            <person name="Lind A.E."/>
            <person name="van Eijk R."/>
            <person name="Schleper C."/>
            <person name="Guy L."/>
            <person name="Ettema T.J."/>
        </authorList>
    </citation>
    <scope>NUCLEOTIDE SEQUENCE</scope>
</reference>
<dbReference type="PANTHER" id="PTHR42895:SF1">
    <property type="entry name" value="IRON-SULFUR CLUSTER PROTEIN"/>
    <property type="match status" value="1"/>
</dbReference>
<feature type="domain" description="4Fe-4S ferredoxin-type" evidence="1">
    <location>
        <begin position="36"/>
        <end position="65"/>
    </location>
</feature>
<evidence type="ECO:0000259" key="1">
    <source>
        <dbReference type="PROSITE" id="PS51379"/>
    </source>
</evidence>
<dbReference type="AlphaFoldDB" id="A0A0F9IYF0"/>
<sequence length="247" mass="26777">MKVNRKIIEIDEDLCDGCGLCVPSCAEGALEIVDGKVKVIADNYCDGLGACLGECPVGALKVVDREAEEFDETAVEAYLAEKEKNMPKAEPMLSGGCPSSRIERFDRIEPVQASNAPDISRVEETSALSHWPVQIRLIPPTAEFLKGADLLVLADCMPVAFPSLHRDFLKEKVVALGCPKFDDAEGYVNKFAEIFQVADIKSVTVVVMEVPCCAGLPIIVKKGLEISGKEVPIKEVVVSTRGEILDR</sequence>
<dbReference type="Gene3D" id="3.30.70.20">
    <property type="match status" value="1"/>
</dbReference>
<dbReference type="Pfam" id="PF12837">
    <property type="entry name" value="Fer4_6"/>
    <property type="match status" value="1"/>
</dbReference>
<dbReference type="InterPro" id="IPR052911">
    <property type="entry name" value="Corrinoid_activation_enz"/>
</dbReference>
<proteinExistence type="predicted"/>
<feature type="domain" description="4Fe-4S ferredoxin-type" evidence="1">
    <location>
        <begin position="6"/>
        <end position="35"/>
    </location>
</feature>
<name>A0A0F9IYF0_9ZZZZ</name>
<dbReference type="PANTHER" id="PTHR42895">
    <property type="entry name" value="IRON-SULFUR CLUSTER-BINDING PROTEIN-RELATED"/>
    <property type="match status" value="1"/>
</dbReference>
<protein>
    <recommendedName>
        <fullName evidence="1">4Fe-4S ferredoxin-type domain-containing protein</fullName>
    </recommendedName>
</protein>
<comment type="caution">
    <text evidence="2">The sequence shown here is derived from an EMBL/GenBank/DDBJ whole genome shotgun (WGS) entry which is preliminary data.</text>
</comment>